<proteinExistence type="predicted"/>
<dbReference type="Proteomes" id="UP001234297">
    <property type="component" value="Chromosome 10"/>
</dbReference>
<sequence>MDALSFSFIVGAVANFASMLSYFSPMLTFWRIVKQGSTEDFSGLPYVCTLQQASLWVYYGITKPGATLVATGNSVGVVMEIIYVTLFLIYAPPRIRVKTGVLVAILNVGFLGVAVVVTHFAWQGDLRISVIGVLCAGPCILMYGSPLSIMRIVIQTKSVEYMPFFLSFVMFLSAAAWTLYSVLTKDLFIGVPNGIGLLLGTAQLILYAIYSDPRGAKSSIQGFEDGGWQDWRDDDDGPVTTAVTKRFQTLHRRRAAVSNSSQPSQTQATGGARRQR</sequence>
<evidence type="ECO:0000313" key="1">
    <source>
        <dbReference type="EMBL" id="KAJ8623231.1"/>
    </source>
</evidence>
<evidence type="ECO:0000313" key="2">
    <source>
        <dbReference type="Proteomes" id="UP001234297"/>
    </source>
</evidence>
<keyword evidence="2" id="KW-1185">Reference proteome</keyword>
<dbReference type="EMBL" id="CM056818">
    <property type="protein sequence ID" value="KAJ8623231.1"/>
    <property type="molecule type" value="Genomic_DNA"/>
</dbReference>
<accession>A0ACC2KPW9</accession>
<name>A0ACC2KPW9_PERAE</name>
<gene>
    <name evidence="1" type="ORF">MRB53_031760</name>
</gene>
<protein>
    <submittedName>
        <fullName evidence="1">Uncharacterized protein</fullName>
    </submittedName>
</protein>
<reference evidence="1 2" key="1">
    <citation type="journal article" date="2022" name="Hortic Res">
        <title>A haplotype resolved chromosomal level avocado genome allows analysis of novel avocado genes.</title>
        <authorList>
            <person name="Nath O."/>
            <person name="Fletcher S.J."/>
            <person name="Hayward A."/>
            <person name="Shaw L.M."/>
            <person name="Masouleh A.K."/>
            <person name="Furtado A."/>
            <person name="Henry R.J."/>
            <person name="Mitter N."/>
        </authorList>
    </citation>
    <scope>NUCLEOTIDE SEQUENCE [LARGE SCALE GENOMIC DNA]</scope>
    <source>
        <strain evidence="2">cv. Hass</strain>
    </source>
</reference>
<organism evidence="1 2">
    <name type="scientific">Persea americana</name>
    <name type="common">Avocado</name>
    <dbReference type="NCBI Taxonomy" id="3435"/>
    <lineage>
        <taxon>Eukaryota</taxon>
        <taxon>Viridiplantae</taxon>
        <taxon>Streptophyta</taxon>
        <taxon>Embryophyta</taxon>
        <taxon>Tracheophyta</taxon>
        <taxon>Spermatophyta</taxon>
        <taxon>Magnoliopsida</taxon>
        <taxon>Magnoliidae</taxon>
        <taxon>Laurales</taxon>
        <taxon>Lauraceae</taxon>
        <taxon>Persea</taxon>
    </lineage>
</organism>
<comment type="caution">
    <text evidence="1">The sequence shown here is derived from an EMBL/GenBank/DDBJ whole genome shotgun (WGS) entry which is preliminary data.</text>
</comment>